<dbReference type="GO" id="GO:0019957">
    <property type="term" value="F:C-C chemokine binding"/>
    <property type="evidence" value="ECO:0007669"/>
    <property type="project" value="TreeGrafter"/>
</dbReference>
<dbReference type="GO" id="GO:0019722">
    <property type="term" value="P:calcium-mediated signaling"/>
    <property type="evidence" value="ECO:0007669"/>
    <property type="project" value="TreeGrafter"/>
</dbReference>
<feature type="transmembrane region" description="Helical" evidence="10">
    <location>
        <begin position="277"/>
        <end position="296"/>
    </location>
</feature>
<dbReference type="GO" id="GO:0009897">
    <property type="term" value="C:external side of plasma membrane"/>
    <property type="evidence" value="ECO:0007669"/>
    <property type="project" value="TreeGrafter"/>
</dbReference>
<feature type="domain" description="G-protein coupled receptors family 1 profile" evidence="11">
    <location>
        <begin position="54"/>
        <end position="293"/>
    </location>
</feature>
<feature type="transmembrane region" description="Helical" evidence="10">
    <location>
        <begin position="102"/>
        <end position="129"/>
    </location>
</feature>
<evidence type="ECO:0000256" key="4">
    <source>
        <dbReference type="ARBA" id="ARBA00022989"/>
    </source>
</evidence>
<evidence type="ECO:0000256" key="2">
    <source>
        <dbReference type="ARBA" id="ARBA00022475"/>
    </source>
</evidence>
<dbReference type="InterPro" id="IPR000355">
    <property type="entry name" value="Chemokine_rcpt"/>
</dbReference>
<evidence type="ECO:0000259" key="11">
    <source>
        <dbReference type="PROSITE" id="PS50262"/>
    </source>
</evidence>
<dbReference type="Proteomes" id="UP000314983">
    <property type="component" value="Chromosome 10"/>
</dbReference>
<evidence type="ECO:0000256" key="7">
    <source>
        <dbReference type="ARBA" id="ARBA00023170"/>
    </source>
</evidence>
<dbReference type="GO" id="GO:0060326">
    <property type="term" value="P:cell chemotaxis"/>
    <property type="evidence" value="ECO:0007669"/>
    <property type="project" value="TreeGrafter"/>
</dbReference>
<reference evidence="12" key="4">
    <citation type="submission" date="2025-08" db="UniProtKB">
        <authorList>
            <consortium name="Ensembl"/>
        </authorList>
    </citation>
    <scope>IDENTIFICATION</scope>
</reference>
<dbReference type="AlphaFoldDB" id="A0A4W4ETJ0"/>
<sequence length="338" mass="38744">MAKYKSDTSTQVYEFDNETSMTYTPPCNTDDINNFGKNFLPLFYSAIFTISILGNGLVLYILYKFENLRAITNIFLINLVASNLIVIFSLPFQAVYHYHEWIFGSVACKMVGGAYFLGIYSSVLFLTLITLDRYQAVVHAVAATKRRHSCYAFTMSAIVWSVCGIASLEAFFSHDTEDDLFLGITCGKTSDSKVLGTYPQFVIFFIFPLAVTLYCYIRIGVVVILSRMKGKHRTVKIIFVIVVLFFMCWTPYNVVLIMKEHNSGDNCDDSLIYVQYITHNIAHLYFCVNPVFYTFVGRKFQTHVRRLLVNQVPCLTSHMTIQRSKYPNNEDMRDLLMA</sequence>
<dbReference type="PANTHER" id="PTHR10489:SF922">
    <property type="entry name" value="C-C CHEMOKINE RECEPTOR FAMILY-LIKE-RELATED"/>
    <property type="match status" value="1"/>
</dbReference>
<keyword evidence="4 10" id="KW-1133">Transmembrane helix</keyword>
<organism evidence="12 13">
    <name type="scientific">Electrophorus electricus</name>
    <name type="common">Electric eel</name>
    <name type="synonym">Gymnotus electricus</name>
    <dbReference type="NCBI Taxonomy" id="8005"/>
    <lineage>
        <taxon>Eukaryota</taxon>
        <taxon>Metazoa</taxon>
        <taxon>Chordata</taxon>
        <taxon>Craniata</taxon>
        <taxon>Vertebrata</taxon>
        <taxon>Euteleostomi</taxon>
        <taxon>Actinopterygii</taxon>
        <taxon>Neopterygii</taxon>
        <taxon>Teleostei</taxon>
        <taxon>Ostariophysi</taxon>
        <taxon>Gymnotiformes</taxon>
        <taxon>Gymnotoidei</taxon>
        <taxon>Gymnotidae</taxon>
        <taxon>Electrophorus</taxon>
    </lineage>
</organism>
<keyword evidence="13" id="KW-1185">Reference proteome</keyword>
<keyword evidence="2" id="KW-1003">Cell membrane</keyword>
<dbReference type="PRINTS" id="PR00657">
    <property type="entry name" value="CCCHEMOKINER"/>
</dbReference>
<feature type="transmembrane region" description="Helical" evidence="10">
    <location>
        <begin position="201"/>
        <end position="225"/>
    </location>
</feature>
<dbReference type="GO" id="GO:0016493">
    <property type="term" value="F:C-C chemokine receptor activity"/>
    <property type="evidence" value="ECO:0007669"/>
    <property type="project" value="TreeGrafter"/>
</dbReference>
<reference evidence="12" key="5">
    <citation type="submission" date="2025-09" db="UniProtKB">
        <authorList>
            <consortium name="Ensembl"/>
        </authorList>
    </citation>
    <scope>IDENTIFICATION</scope>
</reference>
<dbReference type="GO" id="GO:0006955">
    <property type="term" value="P:immune response"/>
    <property type="evidence" value="ECO:0007669"/>
    <property type="project" value="TreeGrafter"/>
</dbReference>
<keyword evidence="5 9" id="KW-0297">G-protein coupled receptor</keyword>
<feature type="transmembrane region" description="Helical" evidence="10">
    <location>
        <begin position="42"/>
        <end position="63"/>
    </location>
</feature>
<dbReference type="Pfam" id="PF00001">
    <property type="entry name" value="7tm_1"/>
    <property type="match status" value="1"/>
</dbReference>
<reference evidence="12" key="3">
    <citation type="submission" date="2020-05" db="EMBL/GenBank/DDBJ databases">
        <title>Electrophorus electricus (electric eel) genome, fEleEle1, primary haplotype.</title>
        <authorList>
            <person name="Myers G."/>
            <person name="Meyer A."/>
            <person name="Fedrigo O."/>
            <person name="Formenti G."/>
            <person name="Rhie A."/>
            <person name="Tracey A."/>
            <person name="Sims Y."/>
            <person name="Jarvis E.D."/>
        </authorList>
    </citation>
    <scope>NUCLEOTIDE SEQUENCE [LARGE SCALE GENOMIC DNA]</scope>
</reference>
<feature type="transmembrane region" description="Helical" evidence="10">
    <location>
        <begin position="150"/>
        <end position="172"/>
    </location>
</feature>
<keyword evidence="6 10" id="KW-0472">Membrane</keyword>
<feature type="transmembrane region" description="Helical" evidence="10">
    <location>
        <begin position="75"/>
        <end position="96"/>
    </location>
</feature>
<evidence type="ECO:0000256" key="3">
    <source>
        <dbReference type="ARBA" id="ARBA00022692"/>
    </source>
</evidence>
<dbReference type="GeneTree" id="ENSGT01110000267168"/>
<dbReference type="InterPro" id="IPR050119">
    <property type="entry name" value="CCR1-9-like"/>
</dbReference>
<dbReference type="Ensembl" id="ENSEEET00000015570.2">
    <property type="protein sequence ID" value="ENSEEEP00000015391.2"/>
    <property type="gene ID" value="ENSEEEG00000007642.2"/>
</dbReference>
<dbReference type="PANTHER" id="PTHR10489">
    <property type="entry name" value="CELL ADHESION MOLECULE"/>
    <property type="match status" value="1"/>
</dbReference>
<accession>A0A4W4ETJ0</accession>
<evidence type="ECO:0000256" key="9">
    <source>
        <dbReference type="RuleBase" id="RU000688"/>
    </source>
</evidence>
<evidence type="ECO:0000256" key="10">
    <source>
        <dbReference type="SAM" id="Phobius"/>
    </source>
</evidence>
<dbReference type="Gene3D" id="1.20.1070.10">
    <property type="entry name" value="Rhodopsin 7-helix transmembrane proteins"/>
    <property type="match status" value="1"/>
</dbReference>
<keyword evidence="3 9" id="KW-0812">Transmembrane</keyword>
<reference evidence="13" key="2">
    <citation type="journal article" date="2017" name="Sci. Adv.">
        <title>A tail of two voltages: Proteomic comparison of the three electric organs of the electric eel.</title>
        <authorList>
            <person name="Traeger L.L."/>
            <person name="Sabat G."/>
            <person name="Barrett-Wilt G.A."/>
            <person name="Wells G.B."/>
            <person name="Sussman M.R."/>
        </authorList>
    </citation>
    <scope>NUCLEOTIDE SEQUENCE [LARGE SCALE GENOMIC DNA]</scope>
</reference>
<feature type="transmembrane region" description="Helical" evidence="10">
    <location>
        <begin position="237"/>
        <end position="257"/>
    </location>
</feature>
<comment type="similarity">
    <text evidence="9">Belongs to the G-protein coupled receptor 1 family.</text>
</comment>
<keyword evidence="8 9" id="KW-0807">Transducer</keyword>
<protein>
    <recommendedName>
        <fullName evidence="11">G-protein coupled receptors family 1 profile domain-containing protein</fullName>
    </recommendedName>
</protein>
<evidence type="ECO:0000256" key="1">
    <source>
        <dbReference type="ARBA" id="ARBA00004651"/>
    </source>
</evidence>
<evidence type="ECO:0000313" key="12">
    <source>
        <dbReference type="Ensembl" id="ENSEEEP00000015391.2"/>
    </source>
</evidence>
<dbReference type="InterPro" id="IPR017452">
    <property type="entry name" value="GPCR_Rhodpsn_7TM"/>
</dbReference>
<evidence type="ECO:0000256" key="8">
    <source>
        <dbReference type="ARBA" id="ARBA00023224"/>
    </source>
</evidence>
<keyword evidence="7 9" id="KW-0675">Receptor</keyword>
<dbReference type="InterPro" id="IPR000276">
    <property type="entry name" value="GPCR_Rhodpsn"/>
</dbReference>
<evidence type="ECO:0000256" key="5">
    <source>
        <dbReference type="ARBA" id="ARBA00023040"/>
    </source>
</evidence>
<proteinExistence type="inferred from homology"/>
<comment type="subcellular location">
    <subcellularLocation>
        <location evidence="1">Cell membrane</location>
        <topology evidence="1">Multi-pass membrane protein</topology>
    </subcellularLocation>
</comment>
<dbReference type="GO" id="GO:0007204">
    <property type="term" value="P:positive regulation of cytosolic calcium ion concentration"/>
    <property type="evidence" value="ECO:0007669"/>
    <property type="project" value="TreeGrafter"/>
</dbReference>
<name>A0A4W4ETJ0_ELEEL</name>
<evidence type="ECO:0000313" key="13">
    <source>
        <dbReference type="Proteomes" id="UP000314983"/>
    </source>
</evidence>
<reference evidence="13" key="1">
    <citation type="journal article" date="2014" name="Science">
        <title>Nonhuman genetics. Genomic basis for the convergent evolution of electric organs.</title>
        <authorList>
            <person name="Gallant J.R."/>
            <person name="Traeger L.L."/>
            <person name="Volkening J.D."/>
            <person name="Moffett H."/>
            <person name="Chen P.H."/>
            <person name="Novina C.D."/>
            <person name="Phillips G.N.Jr."/>
            <person name="Anand R."/>
            <person name="Wells G.B."/>
            <person name="Pinch M."/>
            <person name="Guth R."/>
            <person name="Unguez G.A."/>
            <person name="Albert J.S."/>
            <person name="Zakon H.H."/>
            <person name="Samanta M.P."/>
            <person name="Sussman M.R."/>
        </authorList>
    </citation>
    <scope>NUCLEOTIDE SEQUENCE [LARGE SCALE GENOMIC DNA]</scope>
</reference>
<dbReference type="SUPFAM" id="SSF81321">
    <property type="entry name" value="Family A G protein-coupled receptor-like"/>
    <property type="match status" value="1"/>
</dbReference>
<dbReference type="OMA" id="SRSYMNT"/>
<dbReference type="PROSITE" id="PS00237">
    <property type="entry name" value="G_PROTEIN_RECEP_F1_1"/>
    <property type="match status" value="1"/>
</dbReference>
<dbReference type="PROSITE" id="PS50262">
    <property type="entry name" value="G_PROTEIN_RECEP_F1_2"/>
    <property type="match status" value="1"/>
</dbReference>
<evidence type="ECO:0000256" key="6">
    <source>
        <dbReference type="ARBA" id="ARBA00023136"/>
    </source>
</evidence>
<dbReference type="PRINTS" id="PR00237">
    <property type="entry name" value="GPCRRHODOPSN"/>
</dbReference>